<dbReference type="Proteomes" id="UP000184076">
    <property type="component" value="Unassembled WGS sequence"/>
</dbReference>
<evidence type="ECO:0000313" key="1">
    <source>
        <dbReference type="EMBL" id="SHG15095.1"/>
    </source>
</evidence>
<organism evidence="1 2">
    <name type="scientific">Desulfacinum infernum DSM 9756</name>
    <dbReference type="NCBI Taxonomy" id="1121391"/>
    <lineage>
        <taxon>Bacteria</taxon>
        <taxon>Pseudomonadati</taxon>
        <taxon>Thermodesulfobacteriota</taxon>
        <taxon>Syntrophobacteria</taxon>
        <taxon>Syntrophobacterales</taxon>
        <taxon>Syntrophobacteraceae</taxon>
        <taxon>Desulfacinum</taxon>
    </lineage>
</organism>
<proteinExistence type="predicted"/>
<evidence type="ECO:0008006" key="3">
    <source>
        <dbReference type="Google" id="ProtNLM"/>
    </source>
</evidence>
<dbReference type="AlphaFoldDB" id="A0A1M5HGL9"/>
<accession>A0A1M5HGL9</accession>
<name>A0A1M5HGL9_9BACT</name>
<dbReference type="Pfam" id="PF08902">
    <property type="entry name" value="DUF1848"/>
    <property type="match status" value="1"/>
</dbReference>
<dbReference type="STRING" id="1121391.SAMN02745206_03355"/>
<reference evidence="2" key="1">
    <citation type="submission" date="2016-11" db="EMBL/GenBank/DDBJ databases">
        <authorList>
            <person name="Varghese N."/>
            <person name="Submissions S."/>
        </authorList>
    </citation>
    <scope>NUCLEOTIDE SEQUENCE [LARGE SCALE GENOMIC DNA]</scope>
    <source>
        <strain evidence="2">DSM 9756</strain>
    </source>
</reference>
<gene>
    <name evidence="1" type="ORF">SAMN02745206_03355</name>
</gene>
<dbReference type="InterPro" id="IPR014998">
    <property type="entry name" value="DUF1848"/>
</dbReference>
<protein>
    <recommendedName>
        <fullName evidence="3">DNA repair photolyase</fullName>
    </recommendedName>
</protein>
<evidence type="ECO:0000313" key="2">
    <source>
        <dbReference type="Proteomes" id="UP000184076"/>
    </source>
</evidence>
<dbReference type="EMBL" id="FQVB01000045">
    <property type="protein sequence ID" value="SHG15095.1"/>
    <property type="molecule type" value="Genomic_DNA"/>
</dbReference>
<sequence>MEGIRAGGFQVENPYNGRVSRVPADPGRVAAIVFWSKNYHAFLEGGYAAELLERGYRLFFHFTVNSPHKVLEPGLPDLDERLHQVRKLTELVPPEAVNWRFDPVCWFRNGRGEVQNNLADFVTIAECMARAGVSTCTTSFLDIYPKVRRRAQLEARLEFMGVEQEKRIRVLGRMNQVLKSLGIRLQVCCEKELWEALGLQEGIRPGACVSHERLEAIYGPLALSHRRDRGQRSAAGCGCHESRDVGSYRRQPCGHGCLYCYGNPVRAEGRCGKGGGP</sequence>
<keyword evidence="2" id="KW-1185">Reference proteome</keyword>